<dbReference type="AlphaFoldDB" id="A0A1B9ID45"/>
<dbReference type="RefSeq" id="XP_019014807.1">
    <property type="nucleotide sequence ID" value="XM_019152669.1"/>
</dbReference>
<reference evidence="3" key="2">
    <citation type="submission" date="2013-07" db="EMBL/GenBank/DDBJ databases">
        <authorList>
            <consortium name="The Broad Institute Genome Sequencing Platform"/>
            <person name="Cuomo C."/>
            <person name="Litvintseva A."/>
            <person name="Chen Y."/>
            <person name="Heitman J."/>
            <person name="Sun S."/>
            <person name="Springer D."/>
            <person name="Dromer F."/>
            <person name="Young S.K."/>
            <person name="Zeng Q."/>
            <person name="Gargeya S."/>
            <person name="Fitzgerald M."/>
            <person name="Abouelleil A."/>
            <person name="Alvarado L."/>
            <person name="Berlin A.M."/>
            <person name="Chapman S.B."/>
            <person name="Dewar J."/>
            <person name="Goldberg J."/>
            <person name="Griggs A."/>
            <person name="Gujja S."/>
            <person name="Hansen M."/>
            <person name="Howarth C."/>
            <person name="Imamovic A."/>
            <person name="Larimer J."/>
            <person name="McCowan C."/>
            <person name="Murphy C."/>
            <person name="Pearson M."/>
            <person name="Priest M."/>
            <person name="Roberts A."/>
            <person name="Saif S."/>
            <person name="Shea T."/>
            <person name="Sykes S."/>
            <person name="Wortman J."/>
            <person name="Nusbaum C."/>
            <person name="Birren B."/>
        </authorList>
    </citation>
    <scope>NUCLEOTIDE SEQUENCE</scope>
    <source>
        <strain evidence="3">CBS 10737</strain>
    </source>
</reference>
<dbReference type="EMBL" id="CP144519">
    <property type="protein sequence ID" value="WWC66531.1"/>
    <property type="molecule type" value="Genomic_DNA"/>
</dbReference>
<dbReference type="GeneID" id="30169262"/>
<dbReference type="Proteomes" id="UP000094020">
    <property type="component" value="Chromosome 1"/>
</dbReference>
<evidence type="ECO:0000313" key="2">
    <source>
        <dbReference type="EMBL" id="OCF53588.1"/>
    </source>
</evidence>
<reference evidence="2" key="3">
    <citation type="submission" date="2016-07" db="EMBL/GenBank/DDBJ databases">
        <title>Evolution of pathogenesis and genome organization in the Tremellales.</title>
        <authorList>
            <person name="Cuomo C."/>
            <person name="Litvintseva A."/>
            <person name="Heitman J."/>
            <person name="Chen Y."/>
            <person name="Sun S."/>
            <person name="Springer D."/>
            <person name="Dromer F."/>
            <person name="Young S."/>
            <person name="Zeng Q."/>
            <person name="Chapman S."/>
            <person name="Gujja S."/>
            <person name="Saif S."/>
            <person name="Birren B."/>
        </authorList>
    </citation>
    <scope>NUCLEOTIDE SEQUENCE</scope>
    <source>
        <strain evidence="2">CBS 10737</strain>
    </source>
</reference>
<proteinExistence type="predicted"/>
<evidence type="ECO:0000256" key="1">
    <source>
        <dbReference type="SAM" id="MobiDB-lite"/>
    </source>
</evidence>
<reference evidence="3" key="4">
    <citation type="submission" date="2024-02" db="EMBL/GenBank/DDBJ databases">
        <title>Comparative genomics of Cryptococcus and Kwoniella reveals pathogenesis evolution and contrasting modes of karyotype evolution via chromosome fusion or intercentromeric recombination.</title>
        <authorList>
            <person name="Coelho M.A."/>
            <person name="David-Palma M."/>
            <person name="Shea T."/>
            <person name="Bowers K."/>
            <person name="McGinley-Smith S."/>
            <person name="Mohammad A.W."/>
            <person name="Gnirke A."/>
            <person name="Yurkov A.M."/>
            <person name="Nowrousian M."/>
            <person name="Sun S."/>
            <person name="Cuomo C.A."/>
            <person name="Heitman J."/>
        </authorList>
    </citation>
    <scope>NUCLEOTIDE SEQUENCE</scope>
    <source>
        <strain evidence="3">CBS 10737</strain>
    </source>
</reference>
<feature type="region of interest" description="Disordered" evidence="1">
    <location>
        <begin position="67"/>
        <end position="92"/>
    </location>
</feature>
<evidence type="ECO:0000313" key="4">
    <source>
        <dbReference type="Proteomes" id="UP000094020"/>
    </source>
</evidence>
<organism evidence="2">
    <name type="scientific">Kwoniella pini CBS 10737</name>
    <dbReference type="NCBI Taxonomy" id="1296096"/>
    <lineage>
        <taxon>Eukaryota</taxon>
        <taxon>Fungi</taxon>
        <taxon>Dikarya</taxon>
        <taxon>Basidiomycota</taxon>
        <taxon>Agaricomycotina</taxon>
        <taxon>Tremellomycetes</taxon>
        <taxon>Tremellales</taxon>
        <taxon>Cryptococcaceae</taxon>
        <taxon>Kwoniella</taxon>
    </lineage>
</organism>
<reference evidence="2" key="1">
    <citation type="submission" date="2013-07" db="EMBL/GenBank/DDBJ databases">
        <title>The Genome Sequence of Cryptococcus pinus CBS10737.</title>
        <authorList>
            <consortium name="The Broad Institute Genome Sequencing Platform"/>
            <person name="Cuomo C."/>
            <person name="Litvintseva A."/>
            <person name="Chen Y."/>
            <person name="Heitman J."/>
            <person name="Sun S."/>
            <person name="Springer D."/>
            <person name="Dromer F."/>
            <person name="Young S.K."/>
            <person name="Zeng Q."/>
            <person name="Gargeya S."/>
            <person name="Fitzgerald M."/>
            <person name="Abouelleil A."/>
            <person name="Alvarado L."/>
            <person name="Berlin A.M."/>
            <person name="Chapman S.B."/>
            <person name="Dewar J."/>
            <person name="Goldberg J."/>
            <person name="Griggs A."/>
            <person name="Gujja S."/>
            <person name="Hansen M."/>
            <person name="Howarth C."/>
            <person name="Imamovic A."/>
            <person name="Larimer J."/>
            <person name="McCowan C."/>
            <person name="Murphy C."/>
            <person name="Pearson M."/>
            <person name="Priest M."/>
            <person name="Roberts A."/>
            <person name="Saif S."/>
            <person name="Shea T."/>
            <person name="Sykes S."/>
            <person name="Wortman J."/>
            <person name="Nusbaum C."/>
            <person name="Birren B."/>
        </authorList>
    </citation>
    <scope>NUCLEOTIDE SEQUENCE [LARGE SCALE GENOMIC DNA]</scope>
    <source>
        <strain evidence="2">CBS 10737</strain>
    </source>
</reference>
<accession>A0A1B9ID45</accession>
<evidence type="ECO:0000313" key="3">
    <source>
        <dbReference type="EMBL" id="WWC66531.1"/>
    </source>
</evidence>
<keyword evidence="4" id="KW-1185">Reference proteome</keyword>
<dbReference type="KEGG" id="kpin:30169262"/>
<name>A0A1B9ID45_9TREE</name>
<gene>
    <name evidence="2" type="ORF">I206_00893</name>
    <name evidence="3" type="ORF">I206_100434</name>
</gene>
<dbReference type="EMBL" id="KI894007">
    <property type="protein sequence ID" value="OCF53588.1"/>
    <property type="molecule type" value="Genomic_DNA"/>
</dbReference>
<sequence>MSSEADKTCNSAPQVWSKNSLICGKCHHNAMDTDHMCSHQLDEGFSDGAGPLLGRIFQTALAKFENAESNGEWRELSTESRNGDTSRDDTAK</sequence>
<protein>
    <submittedName>
        <fullName evidence="2">Uncharacterized protein</fullName>
    </submittedName>
</protein>
<feature type="compositionally biased region" description="Basic and acidic residues" evidence="1">
    <location>
        <begin position="71"/>
        <end position="92"/>
    </location>
</feature>